<evidence type="ECO:0000256" key="1">
    <source>
        <dbReference type="SAM" id="MobiDB-lite"/>
    </source>
</evidence>
<accession>A0ABY0V5C0</accession>
<proteinExistence type="predicted"/>
<evidence type="ECO:0000313" key="3">
    <source>
        <dbReference type="Proteomes" id="UP000198976"/>
    </source>
</evidence>
<gene>
    <name evidence="2" type="ORF">SAMN04489714_0294</name>
</gene>
<dbReference type="RefSeq" id="WP_070728167.1">
    <property type="nucleotide sequence ID" value="NZ_LT629792.1"/>
</dbReference>
<evidence type="ECO:0008006" key="4">
    <source>
        <dbReference type="Google" id="ProtNLM"/>
    </source>
</evidence>
<sequence length="163" mass="17838">MSGGWEVDVDAARTELNKLRHDGLTHVTAAKTSTGSIARGETSAKWGVESGAVMFRERLVENLNELEVLIDLLHSDLTAFSGGVDDAINAFIRSDTDSEAELKVKEAESARNAERPQEQERLREQSGEEADTSEQGSEGATERTNSESEDGNERRNSESEDPE</sequence>
<feature type="region of interest" description="Disordered" evidence="1">
    <location>
        <begin position="94"/>
        <end position="163"/>
    </location>
</feature>
<keyword evidence="3" id="KW-1185">Reference proteome</keyword>
<name>A0ABY0V5C0_9ACTO</name>
<evidence type="ECO:0000313" key="2">
    <source>
        <dbReference type="EMBL" id="SDT86341.1"/>
    </source>
</evidence>
<reference evidence="2 3" key="1">
    <citation type="submission" date="2016-10" db="EMBL/GenBank/DDBJ databases">
        <authorList>
            <person name="Varghese N."/>
            <person name="Submissions S."/>
        </authorList>
    </citation>
    <scope>NUCLEOTIDE SEQUENCE [LARGE SCALE GENOMIC DNA]</scope>
    <source>
        <strain evidence="2 3">DSM 9169</strain>
    </source>
</reference>
<feature type="compositionally biased region" description="Basic and acidic residues" evidence="1">
    <location>
        <begin position="140"/>
        <end position="163"/>
    </location>
</feature>
<protein>
    <recommendedName>
        <fullName evidence="4">Excreted virulence factor EspC, type VII ESX diderm</fullName>
    </recommendedName>
</protein>
<dbReference type="Proteomes" id="UP000198976">
    <property type="component" value="Chromosome I"/>
</dbReference>
<feature type="compositionally biased region" description="Basic and acidic residues" evidence="1">
    <location>
        <begin position="94"/>
        <end position="126"/>
    </location>
</feature>
<organism evidence="2 3">
    <name type="scientific">Schaalia radingae</name>
    <dbReference type="NCBI Taxonomy" id="131110"/>
    <lineage>
        <taxon>Bacteria</taxon>
        <taxon>Bacillati</taxon>
        <taxon>Actinomycetota</taxon>
        <taxon>Actinomycetes</taxon>
        <taxon>Actinomycetales</taxon>
        <taxon>Actinomycetaceae</taxon>
        <taxon>Schaalia</taxon>
    </lineage>
</organism>
<dbReference type="EMBL" id="LT629792">
    <property type="protein sequence ID" value="SDT86341.1"/>
    <property type="molecule type" value="Genomic_DNA"/>
</dbReference>